<protein>
    <submittedName>
        <fullName evidence="2">Transcription factor-like protein</fullName>
    </submittedName>
</protein>
<proteinExistence type="predicted"/>
<evidence type="ECO:0000256" key="1">
    <source>
        <dbReference type="SAM" id="MobiDB-lite"/>
    </source>
</evidence>
<sequence>LKVVFAVNLSQIMSGSWFSGFEDFDEDLVMIPEIVDIATERFLHDECLSQLALEIRIEPQSMNRRRMTVRVAPKEEVFSKPGCNCEKMNLELKRQHNLHRAFDKVREHLVEMRPVNPYPTYARYSKKSFDEFGPTGRAPPMRSLSVDSATTAHQFEDIMQPSQASFSHQTLSEHVSDIVSHRSDQ</sequence>
<name>A0A0M3K764_ANISI</name>
<accession>A0A0M3K764</accession>
<dbReference type="WBParaSite" id="ASIM_0001680501-mRNA-1">
    <property type="protein sequence ID" value="ASIM_0001680501-mRNA-1"/>
    <property type="gene ID" value="ASIM_0001680501"/>
</dbReference>
<dbReference type="AlphaFoldDB" id="A0A0M3K764"/>
<evidence type="ECO:0000313" key="2">
    <source>
        <dbReference type="WBParaSite" id="ASIM_0001680501-mRNA-1"/>
    </source>
</evidence>
<feature type="region of interest" description="Disordered" evidence="1">
    <location>
        <begin position="163"/>
        <end position="185"/>
    </location>
</feature>
<feature type="compositionally biased region" description="Basic and acidic residues" evidence="1">
    <location>
        <begin position="174"/>
        <end position="185"/>
    </location>
</feature>
<reference evidence="2" key="1">
    <citation type="submission" date="2017-02" db="UniProtKB">
        <authorList>
            <consortium name="WormBaseParasite"/>
        </authorList>
    </citation>
    <scope>IDENTIFICATION</scope>
</reference>
<feature type="compositionally biased region" description="Polar residues" evidence="1">
    <location>
        <begin position="163"/>
        <end position="173"/>
    </location>
</feature>
<organism evidence="2">
    <name type="scientific">Anisakis simplex</name>
    <name type="common">Herring worm</name>
    <dbReference type="NCBI Taxonomy" id="6269"/>
    <lineage>
        <taxon>Eukaryota</taxon>
        <taxon>Metazoa</taxon>
        <taxon>Ecdysozoa</taxon>
        <taxon>Nematoda</taxon>
        <taxon>Chromadorea</taxon>
        <taxon>Rhabditida</taxon>
        <taxon>Spirurina</taxon>
        <taxon>Ascaridomorpha</taxon>
        <taxon>Ascaridoidea</taxon>
        <taxon>Anisakidae</taxon>
        <taxon>Anisakis</taxon>
        <taxon>Anisakis simplex complex</taxon>
    </lineage>
</organism>